<keyword evidence="1" id="KW-0067">ATP-binding</keyword>
<organism evidence="1 2">
    <name type="scientific">Trichonephila inaurata madagascariensis</name>
    <dbReference type="NCBI Taxonomy" id="2747483"/>
    <lineage>
        <taxon>Eukaryota</taxon>
        <taxon>Metazoa</taxon>
        <taxon>Ecdysozoa</taxon>
        <taxon>Arthropoda</taxon>
        <taxon>Chelicerata</taxon>
        <taxon>Arachnida</taxon>
        <taxon>Araneae</taxon>
        <taxon>Araneomorphae</taxon>
        <taxon>Entelegynae</taxon>
        <taxon>Araneoidea</taxon>
        <taxon>Nephilidae</taxon>
        <taxon>Trichonephila</taxon>
        <taxon>Trichonephila inaurata</taxon>
    </lineage>
</organism>
<proteinExistence type="predicted"/>
<keyword evidence="2" id="KW-1185">Reference proteome</keyword>
<sequence length="166" mass="19084">MLKIFFKRIEFQHRGSSHAHILLRLNDVPKDAINGDQNVAITLIDNLVSVSNENASGHKNLQVHKHTFTCYQKIGNAANQKCRFGVPFMPSRSTVILVSMPADDSRRNTLANFYSRLWKAFAENYYRDIDNFFEALIISSDDFYLDLLGAGIKRPMIFLKRQTTEK</sequence>
<comment type="caution">
    <text evidence="1">The sequence shown here is derived from an EMBL/GenBank/DDBJ whole genome shotgun (WGS) entry which is preliminary data.</text>
</comment>
<dbReference type="AlphaFoldDB" id="A0A8X6XDF0"/>
<keyword evidence="1" id="KW-0547">Nucleotide-binding</keyword>
<reference evidence="1" key="1">
    <citation type="submission" date="2020-08" db="EMBL/GenBank/DDBJ databases">
        <title>Multicomponent nature underlies the extraordinary mechanical properties of spider dragline silk.</title>
        <authorList>
            <person name="Kono N."/>
            <person name="Nakamura H."/>
            <person name="Mori M."/>
            <person name="Yoshida Y."/>
            <person name="Ohtoshi R."/>
            <person name="Malay A.D."/>
            <person name="Moran D.A.P."/>
            <person name="Tomita M."/>
            <person name="Numata K."/>
            <person name="Arakawa K."/>
        </authorList>
    </citation>
    <scope>NUCLEOTIDE SEQUENCE</scope>
</reference>
<evidence type="ECO:0000313" key="1">
    <source>
        <dbReference type="EMBL" id="GFY51728.1"/>
    </source>
</evidence>
<keyword evidence="1" id="KW-0347">Helicase</keyword>
<gene>
    <name evidence="1" type="ORF">TNIN_150431</name>
</gene>
<evidence type="ECO:0000313" key="2">
    <source>
        <dbReference type="Proteomes" id="UP000886998"/>
    </source>
</evidence>
<keyword evidence="1" id="KW-0378">Hydrolase</keyword>
<protein>
    <submittedName>
        <fullName evidence="1">ATP-dependent DNA helicase</fullName>
    </submittedName>
</protein>
<dbReference type="EMBL" id="BMAV01008278">
    <property type="protein sequence ID" value="GFY51728.1"/>
    <property type="molecule type" value="Genomic_DNA"/>
</dbReference>
<dbReference type="OrthoDB" id="6141723at2759"/>
<dbReference type="GO" id="GO:0004386">
    <property type="term" value="F:helicase activity"/>
    <property type="evidence" value="ECO:0007669"/>
    <property type="project" value="UniProtKB-KW"/>
</dbReference>
<accession>A0A8X6XDF0</accession>
<dbReference type="Proteomes" id="UP000886998">
    <property type="component" value="Unassembled WGS sequence"/>
</dbReference>
<name>A0A8X6XDF0_9ARAC</name>